<keyword evidence="3" id="KW-1133">Transmembrane helix</keyword>
<sequence>MSTAVKKERAETTICEMGYKMPFTHKNRRWWQKRRVSIYIEILTGPKLLFLDEPTCGLDSANGRTVIASIHQPSKEVYELFNNLCLLSSGRTVYFGSASAANEDMEQGLGGDLTYAEEATDILVKLYKLSEAYKKKGEVLEKKGSQATFITQCLVLTWRSFVNNYHVLGYCWLRFAIYIALCLRVGTIFYQVGHSYGSIQTKWHHRVRAFVFGNTCSSIPYLLMISLIPEAIAYYLIGLQSSLDHFVYFALLLCLHDVGRMPNDD</sequence>
<keyword evidence="3" id="KW-0472">Membrane</keyword>
<evidence type="ECO:0000313" key="5">
    <source>
        <dbReference type="Proteomes" id="UP001370490"/>
    </source>
</evidence>
<evidence type="ECO:0000256" key="1">
    <source>
        <dbReference type="ARBA" id="ARBA00005814"/>
    </source>
</evidence>
<gene>
    <name evidence="4" type="ORF">RJ641_009984</name>
</gene>
<dbReference type="PANTHER" id="PTHR48042:SF19">
    <property type="entry name" value="OS09G0472100 PROTEIN"/>
    <property type="match status" value="1"/>
</dbReference>
<feature type="transmembrane region" description="Helical" evidence="3">
    <location>
        <begin position="207"/>
        <end position="228"/>
    </location>
</feature>
<accession>A0AAN8UZP1</accession>
<dbReference type="EMBL" id="JBAMMX010000017">
    <property type="protein sequence ID" value="KAK6923784.1"/>
    <property type="molecule type" value="Genomic_DNA"/>
</dbReference>
<protein>
    <recommendedName>
        <fullName evidence="6">ABC transporter domain-containing protein</fullName>
    </recommendedName>
</protein>
<reference evidence="4 5" key="1">
    <citation type="submission" date="2023-12" db="EMBL/GenBank/DDBJ databases">
        <title>A high-quality genome assembly for Dillenia turbinata (Dilleniales).</title>
        <authorList>
            <person name="Chanderbali A."/>
        </authorList>
    </citation>
    <scope>NUCLEOTIDE SEQUENCE [LARGE SCALE GENOMIC DNA]</scope>
    <source>
        <strain evidence="4">LSX21</strain>
        <tissue evidence="4">Leaf</tissue>
    </source>
</reference>
<keyword evidence="3" id="KW-0812">Transmembrane</keyword>
<evidence type="ECO:0008006" key="6">
    <source>
        <dbReference type="Google" id="ProtNLM"/>
    </source>
</evidence>
<comment type="similarity">
    <text evidence="1">Belongs to the ABC transporter superfamily. ABCG family. Eye pigment precursor importer (TC 3.A.1.204) subfamily.</text>
</comment>
<dbReference type="PANTHER" id="PTHR48042">
    <property type="entry name" value="ABC TRANSPORTER G FAMILY MEMBER 11"/>
    <property type="match status" value="1"/>
</dbReference>
<feature type="transmembrane region" description="Helical" evidence="3">
    <location>
        <begin position="167"/>
        <end position="186"/>
    </location>
</feature>
<dbReference type="InterPro" id="IPR052215">
    <property type="entry name" value="Plant_ABCG"/>
</dbReference>
<feature type="non-terminal residue" evidence="4">
    <location>
        <position position="265"/>
    </location>
</feature>
<keyword evidence="2" id="KW-0813">Transport</keyword>
<evidence type="ECO:0000313" key="4">
    <source>
        <dbReference type="EMBL" id="KAK6923784.1"/>
    </source>
</evidence>
<evidence type="ECO:0000256" key="3">
    <source>
        <dbReference type="SAM" id="Phobius"/>
    </source>
</evidence>
<dbReference type="SUPFAM" id="SSF52540">
    <property type="entry name" value="P-loop containing nucleoside triphosphate hydrolases"/>
    <property type="match status" value="1"/>
</dbReference>
<organism evidence="4 5">
    <name type="scientific">Dillenia turbinata</name>
    <dbReference type="NCBI Taxonomy" id="194707"/>
    <lineage>
        <taxon>Eukaryota</taxon>
        <taxon>Viridiplantae</taxon>
        <taxon>Streptophyta</taxon>
        <taxon>Embryophyta</taxon>
        <taxon>Tracheophyta</taxon>
        <taxon>Spermatophyta</taxon>
        <taxon>Magnoliopsida</taxon>
        <taxon>eudicotyledons</taxon>
        <taxon>Gunneridae</taxon>
        <taxon>Pentapetalae</taxon>
        <taxon>Dilleniales</taxon>
        <taxon>Dilleniaceae</taxon>
        <taxon>Dillenia</taxon>
    </lineage>
</organism>
<keyword evidence="5" id="KW-1185">Reference proteome</keyword>
<dbReference type="Gene3D" id="3.40.50.300">
    <property type="entry name" value="P-loop containing nucleotide triphosphate hydrolases"/>
    <property type="match status" value="1"/>
</dbReference>
<dbReference type="Proteomes" id="UP001370490">
    <property type="component" value="Unassembled WGS sequence"/>
</dbReference>
<dbReference type="InterPro" id="IPR027417">
    <property type="entry name" value="P-loop_NTPase"/>
</dbReference>
<evidence type="ECO:0000256" key="2">
    <source>
        <dbReference type="ARBA" id="ARBA00022448"/>
    </source>
</evidence>
<name>A0AAN8UZP1_9MAGN</name>
<proteinExistence type="inferred from homology"/>
<comment type="caution">
    <text evidence="4">The sequence shown here is derived from an EMBL/GenBank/DDBJ whole genome shotgun (WGS) entry which is preliminary data.</text>
</comment>
<dbReference type="AlphaFoldDB" id="A0AAN8UZP1"/>